<comment type="caution">
    <text evidence="5">The sequence shown here is derived from an EMBL/GenBank/DDBJ whole genome shotgun (WGS) entry which is preliminary data.</text>
</comment>
<proteinExistence type="predicted"/>
<dbReference type="Pfam" id="PF01565">
    <property type="entry name" value="FAD_binding_4"/>
    <property type="match status" value="1"/>
</dbReference>
<dbReference type="PANTHER" id="PTHR11748">
    <property type="entry name" value="D-LACTATE DEHYDROGENASE"/>
    <property type="match status" value="1"/>
</dbReference>
<name>A0ABV9UCY6_9ACTN</name>
<dbReference type="Gene3D" id="3.30.465.10">
    <property type="match status" value="1"/>
</dbReference>
<dbReference type="InterPro" id="IPR006094">
    <property type="entry name" value="Oxid_FAD_bind_N"/>
</dbReference>
<dbReference type="SUPFAM" id="SSF56176">
    <property type="entry name" value="FAD-binding/transporter-associated domain-like"/>
    <property type="match status" value="1"/>
</dbReference>
<organism evidence="5 6">
    <name type="scientific">Actinomadura gamaensis</name>
    <dbReference type="NCBI Taxonomy" id="1763541"/>
    <lineage>
        <taxon>Bacteria</taxon>
        <taxon>Bacillati</taxon>
        <taxon>Actinomycetota</taxon>
        <taxon>Actinomycetes</taxon>
        <taxon>Streptosporangiales</taxon>
        <taxon>Thermomonosporaceae</taxon>
        <taxon>Actinomadura</taxon>
    </lineage>
</organism>
<evidence type="ECO:0000259" key="4">
    <source>
        <dbReference type="PROSITE" id="PS51387"/>
    </source>
</evidence>
<keyword evidence="6" id="KW-1185">Reference proteome</keyword>
<dbReference type="EMBL" id="JBHSIT010000014">
    <property type="protein sequence ID" value="MFC4912922.1"/>
    <property type="molecule type" value="Genomic_DNA"/>
</dbReference>
<evidence type="ECO:0000313" key="6">
    <source>
        <dbReference type="Proteomes" id="UP001595872"/>
    </source>
</evidence>
<dbReference type="InterPro" id="IPR036318">
    <property type="entry name" value="FAD-bd_PCMH-like_sf"/>
</dbReference>
<accession>A0ABV9UCY6</accession>
<sequence length="509" mass="55025">MVDQVVERRPEGGWDGFDGWLAAQSALLGPGRVRLPDEPRGNIGMFASRRVRAVLRPTGVDQVQQIVVAATRADPPVPLYPVSTGRNWGLGSREPVGDGAVLLELADLDRIRHLDPSAGVAVIEPGVTQARLAARLDGTPRMLNLTSSSAHTSVLGNALDRGVGVRRQRCDDLLGLEVVLADGSLMRLGSWPDSRGRAVAYRHELGPALMPLFAQSGLGVITAAAVHLLPRPETLRVIRLAFPRGRLREAMDELRTYHAQRLVTGVPKVYLDTTPGHGEAFCCLDGDADLVTASQAALCRRALASGLFTWVKQVDPADVDVDRAVTTTLARHSGDPSLGEDAFEASFGTPADRVDRDGEHGFLMFLPLVPFDGAALDHAYALVRQVQADTGTIWRVTLNALSPDLVDFVTWASFPREHAPAAHRALGLLHERFAEAGWRPYRLDIDHMHLTGALNGCTRREQLMDRLKDLLDPAHILSPGRYESAAGNLATGCYESAARNSITDITPAG</sequence>
<dbReference type="InterPro" id="IPR016164">
    <property type="entry name" value="FAD-linked_Oxase-like_C"/>
</dbReference>
<dbReference type="InterPro" id="IPR016167">
    <property type="entry name" value="FAD-bd_PCMH_sub1"/>
</dbReference>
<dbReference type="PROSITE" id="PS51387">
    <property type="entry name" value="FAD_PCMH"/>
    <property type="match status" value="1"/>
</dbReference>
<dbReference type="Gene3D" id="3.30.43.10">
    <property type="entry name" value="Uridine Diphospho-n-acetylenolpyruvylglucosamine Reductase, domain 2"/>
    <property type="match status" value="1"/>
</dbReference>
<evidence type="ECO:0000256" key="1">
    <source>
        <dbReference type="ARBA" id="ARBA00022630"/>
    </source>
</evidence>
<evidence type="ECO:0000256" key="2">
    <source>
        <dbReference type="ARBA" id="ARBA00022827"/>
    </source>
</evidence>
<gene>
    <name evidence="5" type="ORF">ACFPCY_36875</name>
</gene>
<dbReference type="InterPro" id="IPR016170">
    <property type="entry name" value="Cytok_DH_C_sf"/>
</dbReference>
<dbReference type="Proteomes" id="UP001595872">
    <property type="component" value="Unassembled WGS sequence"/>
</dbReference>
<keyword evidence="1" id="KW-0285">Flavoprotein</keyword>
<evidence type="ECO:0000313" key="5">
    <source>
        <dbReference type="EMBL" id="MFC4912922.1"/>
    </source>
</evidence>
<feature type="domain" description="FAD-binding PCMH-type" evidence="4">
    <location>
        <begin position="46"/>
        <end position="231"/>
    </location>
</feature>
<dbReference type="Gene3D" id="3.40.462.10">
    <property type="entry name" value="FAD-linked oxidases, C-terminal domain"/>
    <property type="match status" value="1"/>
</dbReference>
<keyword evidence="3" id="KW-0560">Oxidoreductase</keyword>
<evidence type="ECO:0000256" key="3">
    <source>
        <dbReference type="ARBA" id="ARBA00023002"/>
    </source>
</evidence>
<dbReference type="RefSeq" id="WP_378263326.1">
    <property type="nucleotide sequence ID" value="NZ_JBHSIT010000014.1"/>
</dbReference>
<reference evidence="6" key="1">
    <citation type="journal article" date="2019" name="Int. J. Syst. Evol. Microbiol.">
        <title>The Global Catalogue of Microorganisms (GCM) 10K type strain sequencing project: providing services to taxonomists for standard genome sequencing and annotation.</title>
        <authorList>
            <consortium name="The Broad Institute Genomics Platform"/>
            <consortium name="The Broad Institute Genome Sequencing Center for Infectious Disease"/>
            <person name="Wu L."/>
            <person name="Ma J."/>
        </authorList>
    </citation>
    <scope>NUCLEOTIDE SEQUENCE [LARGE SCALE GENOMIC DNA]</scope>
    <source>
        <strain evidence="6">KLKA75</strain>
    </source>
</reference>
<dbReference type="SUPFAM" id="SSF55103">
    <property type="entry name" value="FAD-linked oxidases, C-terminal domain"/>
    <property type="match status" value="1"/>
</dbReference>
<dbReference type="InterPro" id="IPR016169">
    <property type="entry name" value="FAD-bd_PCMH_sub2"/>
</dbReference>
<keyword evidence="2" id="KW-0274">FAD</keyword>
<dbReference type="InterPro" id="IPR016166">
    <property type="entry name" value="FAD-bd_PCMH"/>
</dbReference>
<protein>
    <submittedName>
        <fullName evidence="5">FAD-binding oxidoreductase</fullName>
    </submittedName>
</protein>